<dbReference type="SMART" id="SM00062">
    <property type="entry name" value="PBPb"/>
    <property type="match status" value="1"/>
</dbReference>
<dbReference type="InterPro" id="IPR001638">
    <property type="entry name" value="Solute-binding_3/MltF_N"/>
</dbReference>
<feature type="chain" id="PRO_5034638631" evidence="3">
    <location>
        <begin position="20"/>
        <end position="249"/>
    </location>
</feature>
<dbReference type="Gene3D" id="3.40.190.10">
    <property type="entry name" value="Periplasmic binding protein-like II"/>
    <property type="match status" value="2"/>
</dbReference>
<name>A0A8H9MVF2_VIBVL</name>
<dbReference type="Pfam" id="PF00497">
    <property type="entry name" value="SBP_bac_3"/>
    <property type="match status" value="1"/>
</dbReference>
<feature type="signal peptide" evidence="3">
    <location>
        <begin position="1"/>
        <end position="19"/>
    </location>
</feature>
<evidence type="ECO:0000313" key="5">
    <source>
        <dbReference type="EMBL" id="HAS8538332.1"/>
    </source>
</evidence>
<comment type="caution">
    <text evidence="5">The sequence shown here is derived from an EMBL/GenBank/DDBJ whole genome shotgun (WGS) entry which is preliminary data.</text>
</comment>
<dbReference type="SUPFAM" id="SSF53850">
    <property type="entry name" value="Periplasmic binding protein-like II"/>
    <property type="match status" value="1"/>
</dbReference>
<reference evidence="5" key="1">
    <citation type="journal article" date="2018" name="Genome Biol.">
        <title>SKESA: strategic k-mer extension for scrupulous assemblies.</title>
        <authorList>
            <person name="Souvorov A."/>
            <person name="Agarwala R."/>
            <person name="Lipman D.J."/>
        </authorList>
    </citation>
    <scope>NUCLEOTIDE SEQUENCE</scope>
    <source>
        <strain evidence="5">BCW_3452</strain>
    </source>
</reference>
<dbReference type="AlphaFoldDB" id="A0A8H9MVF2"/>
<evidence type="ECO:0000256" key="1">
    <source>
        <dbReference type="ARBA" id="ARBA00010333"/>
    </source>
</evidence>
<dbReference type="PANTHER" id="PTHR35936:SF25">
    <property type="entry name" value="ABC TRANSPORTER SUBSTRATE-BINDING PROTEIN"/>
    <property type="match status" value="1"/>
</dbReference>
<protein>
    <submittedName>
        <fullName evidence="5">Transporter substrate-binding domain-containing protein</fullName>
    </submittedName>
</protein>
<accession>A0A8H9MVF2</accession>
<evidence type="ECO:0000259" key="4">
    <source>
        <dbReference type="SMART" id="SM00062"/>
    </source>
</evidence>
<comment type="similarity">
    <text evidence="1">Belongs to the bacterial solute-binding protein 3 family.</text>
</comment>
<organism evidence="5">
    <name type="scientific">Vibrio vulnificus</name>
    <dbReference type="NCBI Taxonomy" id="672"/>
    <lineage>
        <taxon>Bacteria</taxon>
        <taxon>Pseudomonadati</taxon>
        <taxon>Pseudomonadota</taxon>
        <taxon>Gammaproteobacteria</taxon>
        <taxon>Vibrionales</taxon>
        <taxon>Vibrionaceae</taxon>
        <taxon>Vibrio</taxon>
    </lineage>
</organism>
<gene>
    <name evidence="5" type="ORF">I7730_00770</name>
</gene>
<dbReference type="Proteomes" id="UP000863257">
    <property type="component" value="Unassembled WGS sequence"/>
</dbReference>
<feature type="domain" description="Solute-binding protein family 3/N-terminal" evidence="4">
    <location>
        <begin position="44"/>
        <end position="247"/>
    </location>
</feature>
<proteinExistence type="inferred from homology"/>
<evidence type="ECO:0000256" key="2">
    <source>
        <dbReference type="ARBA" id="ARBA00022729"/>
    </source>
</evidence>
<dbReference type="PANTHER" id="PTHR35936">
    <property type="entry name" value="MEMBRANE-BOUND LYTIC MUREIN TRANSGLYCOSYLASE F"/>
    <property type="match status" value="1"/>
</dbReference>
<dbReference type="EMBL" id="DACRBY010000001">
    <property type="protein sequence ID" value="HAS8538332.1"/>
    <property type="molecule type" value="Genomic_DNA"/>
</dbReference>
<reference evidence="5" key="2">
    <citation type="submission" date="2019-01" db="EMBL/GenBank/DDBJ databases">
        <authorList>
            <consortium name="NCBI Pathogen Detection Project"/>
        </authorList>
    </citation>
    <scope>NUCLEOTIDE SEQUENCE</scope>
    <source>
        <strain evidence="5">BCW_3452</strain>
    </source>
</reference>
<keyword evidence="2 3" id="KW-0732">Signal</keyword>
<evidence type="ECO:0000256" key="3">
    <source>
        <dbReference type="SAM" id="SignalP"/>
    </source>
</evidence>
<sequence>MKLALTTVLSFAVSAPIFASTEVDETLTATQSVWSPYFIDNVSSPGVALEIVDAAFSCEGYSLAVTYMPWVRAFKTVSRNRADVVMGLWWSREREKTFAFSEPYLVNSLHLVSLGSTPLTNNDLFIDNLRVGSVTGYHYADSFMANPKLVHHQSYRPIELIEWLVKRRIDGALIDKLTFEFYVNRLGYDIEEFFVNPKPFVEYPLHLAVNKMNPDADKIIADFNKGIQLITETGLVDDIVLKYAQKTTD</sequence>